<protein>
    <submittedName>
        <fullName evidence="2">Membrane protein implicated in regulation of membrane protease activity</fullName>
    </submittedName>
</protein>
<keyword evidence="1" id="KW-0472">Membrane</keyword>
<accession>A0A1H0W331</accession>
<gene>
    <name evidence="2" type="ORF">SAMN04489708_13153</name>
</gene>
<dbReference type="GO" id="GO:0006508">
    <property type="term" value="P:proteolysis"/>
    <property type="evidence" value="ECO:0007669"/>
    <property type="project" value="UniProtKB-KW"/>
</dbReference>
<dbReference type="OrthoDB" id="5654021at2"/>
<dbReference type="RefSeq" id="WP_092838394.1">
    <property type="nucleotide sequence ID" value="NZ_CP028290.1"/>
</dbReference>
<keyword evidence="1" id="KW-0812">Transmembrane</keyword>
<evidence type="ECO:0000256" key="1">
    <source>
        <dbReference type="SAM" id="Phobius"/>
    </source>
</evidence>
<sequence>MQHSTLWWLMAGAMVAAELVTGTFYLLMLAVGLVAGALAGHAGLPITAQLVAAAFVGAGGVIACHQLRRRRMAAAQPAASNRDVNLDVGETVQVPAWNPDGTAQVRYRGAQWTVVLRSGPAGSANALPGAYRVAEVVGNRLVVDAAA</sequence>
<feature type="transmembrane region" description="Helical" evidence="1">
    <location>
        <begin position="7"/>
        <end position="40"/>
    </location>
</feature>
<dbReference type="GO" id="GO:0008233">
    <property type="term" value="F:peptidase activity"/>
    <property type="evidence" value="ECO:0007669"/>
    <property type="project" value="UniProtKB-KW"/>
</dbReference>
<reference evidence="3" key="1">
    <citation type="submission" date="2016-10" db="EMBL/GenBank/DDBJ databases">
        <authorList>
            <person name="Varghese N."/>
            <person name="Submissions S."/>
        </authorList>
    </citation>
    <scope>NUCLEOTIDE SEQUENCE [LARGE SCALE GENOMIC DNA]</scope>
    <source>
        <strain evidence="3">DSM 17101</strain>
    </source>
</reference>
<dbReference type="Proteomes" id="UP000199317">
    <property type="component" value="Unassembled WGS sequence"/>
</dbReference>
<evidence type="ECO:0000313" key="3">
    <source>
        <dbReference type="Proteomes" id="UP000199317"/>
    </source>
</evidence>
<organism evidence="2 3">
    <name type="scientific">Paracidovorax cattleyae</name>
    <dbReference type="NCBI Taxonomy" id="80868"/>
    <lineage>
        <taxon>Bacteria</taxon>
        <taxon>Pseudomonadati</taxon>
        <taxon>Pseudomonadota</taxon>
        <taxon>Betaproteobacteria</taxon>
        <taxon>Burkholderiales</taxon>
        <taxon>Comamonadaceae</taxon>
        <taxon>Paracidovorax</taxon>
    </lineage>
</organism>
<feature type="transmembrane region" description="Helical" evidence="1">
    <location>
        <begin position="46"/>
        <end position="64"/>
    </location>
</feature>
<proteinExistence type="predicted"/>
<keyword evidence="2" id="KW-0645">Protease</keyword>
<evidence type="ECO:0000313" key="2">
    <source>
        <dbReference type="EMBL" id="SDP84948.1"/>
    </source>
</evidence>
<keyword evidence="3" id="KW-1185">Reference proteome</keyword>
<keyword evidence="2" id="KW-0378">Hydrolase</keyword>
<keyword evidence="1" id="KW-1133">Transmembrane helix</keyword>
<dbReference type="AlphaFoldDB" id="A0A1H0W331"/>
<dbReference type="EMBL" id="FNJL01000031">
    <property type="protein sequence ID" value="SDP84948.1"/>
    <property type="molecule type" value="Genomic_DNA"/>
</dbReference>
<name>A0A1H0W331_9BURK</name>